<feature type="transmembrane region" description="Helical" evidence="7">
    <location>
        <begin position="21"/>
        <end position="38"/>
    </location>
</feature>
<organism evidence="9 10">
    <name type="scientific">Lepraria neglecta</name>
    <dbReference type="NCBI Taxonomy" id="209136"/>
    <lineage>
        <taxon>Eukaryota</taxon>
        <taxon>Fungi</taxon>
        <taxon>Dikarya</taxon>
        <taxon>Ascomycota</taxon>
        <taxon>Pezizomycotina</taxon>
        <taxon>Lecanoromycetes</taxon>
        <taxon>OSLEUM clade</taxon>
        <taxon>Lecanoromycetidae</taxon>
        <taxon>Lecanorales</taxon>
        <taxon>Lecanorineae</taxon>
        <taxon>Stereocaulaceae</taxon>
        <taxon>Lepraria</taxon>
    </lineage>
</organism>
<evidence type="ECO:0000256" key="1">
    <source>
        <dbReference type="ARBA" id="ARBA00004141"/>
    </source>
</evidence>
<comment type="subcellular location">
    <subcellularLocation>
        <location evidence="1">Membrane</location>
        <topology evidence="1">Multi-pass membrane protein</topology>
    </subcellularLocation>
</comment>
<feature type="transmembrane region" description="Helical" evidence="7">
    <location>
        <begin position="82"/>
        <end position="104"/>
    </location>
</feature>
<dbReference type="PANTHER" id="PTHR33048:SF47">
    <property type="entry name" value="INTEGRAL MEMBRANE PROTEIN-RELATED"/>
    <property type="match status" value="1"/>
</dbReference>
<comment type="caution">
    <text evidence="9">The sequence shown here is derived from an EMBL/GenBank/DDBJ whole genome shotgun (WGS) entry which is preliminary data.</text>
</comment>
<reference evidence="9" key="1">
    <citation type="submission" date="2022-11" db="EMBL/GenBank/DDBJ databases">
        <title>Chromosomal genome sequence assembly and mating type (MAT) locus characterization of the leprose asexual lichenized fungus Lepraria neglecta (Nyl.) Erichsen.</title>
        <authorList>
            <person name="Allen J.L."/>
            <person name="Pfeffer B."/>
        </authorList>
    </citation>
    <scope>NUCLEOTIDE SEQUENCE</scope>
    <source>
        <strain evidence="9">Allen 5258</strain>
    </source>
</reference>
<keyword evidence="4 7" id="KW-0472">Membrane</keyword>
<dbReference type="EMBL" id="JASNWA010000004">
    <property type="protein sequence ID" value="KAK3176021.1"/>
    <property type="molecule type" value="Genomic_DNA"/>
</dbReference>
<keyword evidence="2 7" id="KW-0812">Transmembrane</keyword>
<dbReference type="PANTHER" id="PTHR33048">
    <property type="entry name" value="PTH11-LIKE INTEGRAL MEMBRANE PROTEIN (AFU_ORTHOLOGUE AFUA_5G11245)"/>
    <property type="match status" value="1"/>
</dbReference>
<dbReference type="InterPro" id="IPR049326">
    <property type="entry name" value="Rhodopsin_dom_fungi"/>
</dbReference>
<comment type="similarity">
    <text evidence="5">Belongs to the SAT4 family.</text>
</comment>
<evidence type="ECO:0000256" key="4">
    <source>
        <dbReference type="ARBA" id="ARBA00023136"/>
    </source>
</evidence>
<dbReference type="GO" id="GO:0016020">
    <property type="term" value="C:membrane"/>
    <property type="evidence" value="ECO:0007669"/>
    <property type="project" value="UniProtKB-SubCell"/>
</dbReference>
<dbReference type="InterPro" id="IPR052337">
    <property type="entry name" value="SAT4-like"/>
</dbReference>
<evidence type="ECO:0000256" key="2">
    <source>
        <dbReference type="ARBA" id="ARBA00022692"/>
    </source>
</evidence>
<keyword evidence="3 7" id="KW-1133">Transmembrane helix</keyword>
<keyword evidence="10" id="KW-1185">Reference proteome</keyword>
<gene>
    <name evidence="9" type="ORF">OEA41_007343</name>
</gene>
<accession>A0AAE0DMV4</accession>
<evidence type="ECO:0000313" key="10">
    <source>
        <dbReference type="Proteomes" id="UP001276659"/>
    </source>
</evidence>
<evidence type="ECO:0000256" key="7">
    <source>
        <dbReference type="SAM" id="Phobius"/>
    </source>
</evidence>
<evidence type="ECO:0000259" key="8">
    <source>
        <dbReference type="Pfam" id="PF20684"/>
    </source>
</evidence>
<evidence type="ECO:0000256" key="3">
    <source>
        <dbReference type="ARBA" id="ARBA00022989"/>
    </source>
</evidence>
<feature type="transmembrane region" description="Helical" evidence="7">
    <location>
        <begin position="58"/>
        <end position="75"/>
    </location>
</feature>
<evidence type="ECO:0000256" key="6">
    <source>
        <dbReference type="SAM" id="MobiDB-lite"/>
    </source>
</evidence>
<dbReference type="AlphaFoldDB" id="A0AAE0DMV4"/>
<feature type="domain" description="Rhodopsin" evidence="8">
    <location>
        <begin position="65"/>
        <end position="143"/>
    </location>
</feature>
<feature type="region of interest" description="Disordered" evidence="6">
    <location>
        <begin position="183"/>
        <end position="202"/>
    </location>
</feature>
<dbReference type="Proteomes" id="UP001276659">
    <property type="component" value="Unassembled WGS sequence"/>
</dbReference>
<evidence type="ECO:0000256" key="5">
    <source>
        <dbReference type="ARBA" id="ARBA00038359"/>
    </source>
</evidence>
<protein>
    <recommendedName>
        <fullName evidence="8">Rhodopsin domain-containing protein</fullName>
    </recommendedName>
</protein>
<evidence type="ECO:0000313" key="9">
    <source>
        <dbReference type="EMBL" id="KAK3176021.1"/>
    </source>
</evidence>
<proteinExistence type="inferred from homology"/>
<sequence>MASLPPAEIQYQLVHQNENRGADIIAANTIMLVAAYIAVGLRFMSRRLMHATLGADDWMMVVGLFSVLLLYRRLFPNKTLKIVSWCIVGFLVVFALAQMLSVIIQCTPVAALWDPFSHPNAVCDDYAPALVLFAAVNAATDITRVSSDPATDLAIPPPWEIPEADATNNEQFDLQTRYWHEAVSSERPDVANQPTSRTRKET</sequence>
<dbReference type="Pfam" id="PF20684">
    <property type="entry name" value="Fung_rhodopsin"/>
    <property type="match status" value="1"/>
</dbReference>
<name>A0AAE0DMV4_9LECA</name>